<dbReference type="PANTHER" id="PTHR35936">
    <property type="entry name" value="MEMBRANE-BOUND LYTIC MUREIN TRANSGLYCOSYLASE F"/>
    <property type="match status" value="1"/>
</dbReference>
<comment type="similarity">
    <text evidence="2 4">Belongs to the bacterial solute-binding protein 3 family.</text>
</comment>
<dbReference type="EMBL" id="QUAJ01000002">
    <property type="protein sequence ID" value="REI42986.1"/>
    <property type="molecule type" value="Genomic_DNA"/>
</dbReference>
<name>A0ABX9KKF6_9FUSO</name>
<dbReference type="InterPro" id="IPR018313">
    <property type="entry name" value="SBP_3_CS"/>
</dbReference>
<feature type="signal peptide" evidence="5">
    <location>
        <begin position="1"/>
        <end position="19"/>
    </location>
</feature>
<evidence type="ECO:0000256" key="1">
    <source>
        <dbReference type="ARBA" id="ARBA00004196"/>
    </source>
</evidence>
<evidence type="ECO:0000256" key="5">
    <source>
        <dbReference type="SAM" id="SignalP"/>
    </source>
</evidence>
<comment type="subcellular location">
    <subcellularLocation>
        <location evidence="1">Cell envelope</location>
    </subcellularLocation>
</comment>
<dbReference type="PROSITE" id="PS01039">
    <property type="entry name" value="SBP_BACTERIAL_3"/>
    <property type="match status" value="1"/>
</dbReference>
<sequence length="264" mass="29604">MKKIFITLILILAGVQSFAFSSEKGNTLKKIKKDGYFTVGLDDTFAPMGFRGENGDIVGFDIDLAKEAANRMGVEARFKPCDWDGIIFELRSKKIDMVWNGMTITQGRKKQIAFSKSYFDGEQIIVTKSGSNIKGISDLSGKTIGLQMGSSSYFALEKNPVYPDVKDVKKYSSNVEALLDLEAGRTQAVIIDSMVGKYYIAKKEKKENRDIFTVVNDPLAVEYTGIGMRREDNALITEINRILDEMQKDGTYNKIYEKWFGGRG</sequence>
<dbReference type="SMART" id="SM00062">
    <property type="entry name" value="PBPb"/>
    <property type="match status" value="1"/>
</dbReference>
<dbReference type="SUPFAM" id="SSF53850">
    <property type="entry name" value="Periplasmic binding protein-like II"/>
    <property type="match status" value="1"/>
</dbReference>
<evidence type="ECO:0000256" key="3">
    <source>
        <dbReference type="ARBA" id="ARBA00022729"/>
    </source>
</evidence>
<gene>
    <name evidence="7" type="ORF">DYH56_02235</name>
</gene>
<feature type="chain" id="PRO_5046170440" evidence="5">
    <location>
        <begin position="20"/>
        <end position="264"/>
    </location>
</feature>
<evidence type="ECO:0000313" key="7">
    <source>
        <dbReference type="EMBL" id="REI42986.1"/>
    </source>
</evidence>
<reference evidence="7 8" key="1">
    <citation type="submission" date="2018-08" db="EMBL/GenBank/DDBJ databases">
        <title>Draft genome sequence of Psychrilyobacter sp. strain SD5 isolated from Black Sea water.</title>
        <authorList>
            <person name="Yadav S."/>
            <person name="Villanueva L."/>
            <person name="Damste J.S.S."/>
        </authorList>
    </citation>
    <scope>NUCLEOTIDE SEQUENCE [LARGE SCALE GENOMIC DNA]</scope>
    <source>
        <strain evidence="7 8">SD5</strain>
    </source>
</reference>
<keyword evidence="8" id="KW-1185">Reference proteome</keyword>
<dbReference type="InterPro" id="IPR001638">
    <property type="entry name" value="Solute-binding_3/MltF_N"/>
</dbReference>
<keyword evidence="3 5" id="KW-0732">Signal</keyword>
<accession>A0ABX9KKF6</accession>
<dbReference type="PANTHER" id="PTHR35936:SF34">
    <property type="entry name" value="ABC TRANSPORTER EXTRACELLULAR-BINDING PROTEIN YCKB-RELATED"/>
    <property type="match status" value="1"/>
</dbReference>
<dbReference type="CDD" id="cd00996">
    <property type="entry name" value="PBP2_AatB_like"/>
    <property type="match status" value="1"/>
</dbReference>
<proteinExistence type="inferred from homology"/>
<comment type="caution">
    <text evidence="7">The sequence shown here is derived from an EMBL/GenBank/DDBJ whole genome shotgun (WGS) entry which is preliminary data.</text>
</comment>
<dbReference type="Proteomes" id="UP000263486">
    <property type="component" value="Unassembled WGS sequence"/>
</dbReference>
<organism evidence="7 8">
    <name type="scientific">Psychrilyobacter piezotolerans</name>
    <dbReference type="NCBI Taxonomy" id="2293438"/>
    <lineage>
        <taxon>Bacteria</taxon>
        <taxon>Fusobacteriati</taxon>
        <taxon>Fusobacteriota</taxon>
        <taxon>Fusobacteriia</taxon>
        <taxon>Fusobacteriales</taxon>
        <taxon>Fusobacteriaceae</taxon>
        <taxon>Psychrilyobacter</taxon>
    </lineage>
</organism>
<feature type="domain" description="Solute-binding protein family 3/N-terminal" evidence="6">
    <location>
        <begin position="36"/>
        <end position="263"/>
    </location>
</feature>
<evidence type="ECO:0000259" key="6">
    <source>
        <dbReference type="SMART" id="SM00062"/>
    </source>
</evidence>
<evidence type="ECO:0000256" key="4">
    <source>
        <dbReference type="RuleBase" id="RU003744"/>
    </source>
</evidence>
<dbReference type="Gene3D" id="3.40.190.10">
    <property type="entry name" value="Periplasmic binding protein-like II"/>
    <property type="match status" value="2"/>
</dbReference>
<evidence type="ECO:0000256" key="2">
    <source>
        <dbReference type="ARBA" id="ARBA00010333"/>
    </source>
</evidence>
<dbReference type="RefSeq" id="WP_114641217.1">
    <property type="nucleotide sequence ID" value="NZ_JAACIO010000002.1"/>
</dbReference>
<dbReference type="Pfam" id="PF00497">
    <property type="entry name" value="SBP_bac_3"/>
    <property type="match status" value="1"/>
</dbReference>
<evidence type="ECO:0000313" key="8">
    <source>
        <dbReference type="Proteomes" id="UP000263486"/>
    </source>
</evidence>
<protein>
    <submittedName>
        <fullName evidence="7">Amino acid ABC transporter substrate-binding protein</fullName>
    </submittedName>
</protein>